<protein>
    <recommendedName>
        <fullName evidence="1">Protein-tyrosine-phosphatase-like N-terminal domain-containing protein</fullName>
    </recommendedName>
</protein>
<reference evidence="3" key="1">
    <citation type="journal article" date="2019" name="Int. J. Syst. Evol. Microbiol.">
        <title>The Global Catalogue of Microorganisms (GCM) 10K type strain sequencing project: providing services to taxonomists for standard genome sequencing and annotation.</title>
        <authorList>
            <consortium name="The Broad Institute Genomics Platform"/>
            <consortium name="The Broad Institute Genome Sequencing Center for Infectious Disease"/>
            <person name="Wu L."/>
            <person name="Ma J."/>
        </authorList>
    </citation>
    <scope>NUCLEOTIDE SEQUENCE [LARGE SCALE GENOMIC DNA]</scope>
    <source>
        <strain evidence="3">JCM 3296</strain>
    </source>
</reference>
<evidence type="ECO:0000313" key="2">
    <source>
        <dbReference type="EMBL" id="GGU67368.1"/>
    </source>
</evidence>
<feature type="domain" description="Protein-tyrosine-phosphatase-like N-terminal" evidence="1">
    <location>
        <begin position="3"/>
        <end position="52"/>
    </location>
</feature>
<gene>
    <name evidence="2" type="ORF">GCM10010178_69000</name>
</gene>
<dbReference type="RefSeq" id="WP_368856205.1">
    <property type="nucleotide sequence ID" value="NZ_BMRE01000042.1"/>
</dbReference>
<proteinExistence type="predicted"/>
<dbReference type="EMBL" id="BMRE01000042">
    <property type="protein sequence ID" value="GGU67368.1"/>
    <property type="molecule type" value="Genomic_DNA"/>
</dbReference>
<dbReference type="NCBIfam" id="NF046112">
    <property type="entry name" value="MSMEG_6209_Nter"/>
    <property type="match status" value="1"/>
</dbReference>
<comment type="caution">
    <text evidence="2">The sequence shown here is derived from an EMBL/GenBank/DDBJ whole genome shotgun (WGS) entry which is preliminary data.</text>
</comment>
<dbReference type="Proteomes" id="UP000649573">
    <property type="component" value="Unassembled WGS sequence"/>
</dbReference>
<accession>A0ABQ2V3J6</accession>
<evidence type="ECO:0000259" key="1">
    <source>
        <dbReference type="Pfam" id="PF21234"/>
    </source>
</evidence>
<keyword evidence="3" id="KW-1185">Reference proteome</keyword>
<dbReference type="Pfam" id="PF21234">
    <property type="entry name" value="Phosphatase-like_N"/>
    <property type="match status" value="1"/>
</dbReference>
<evidence type="ECO:0000313" key="3">
    <source>
        <dbReference type="Proteomes" id="UP000649573"/>
    </source>
</evidence>
<name>A0ABQ2V3J6_9PSEU</name>
<sequence>MAAAEATRRCKGMADYQAVRQAVSDAYRRLSREAKFQNFLPILAARAAHRKLCGS</sequence>
<dbReference type="Gene3D" id="1.10.8.1060">
    <property type="entry name" value="Corynebacterium glutamicum thioredoxin-dependent arsenate reductase, N-terminal domain"/>
    <property type="match status" value="1"/>
</dbReference>
<organism evidence="2 3">
    <name type="scientific">Lentzea flava</name>
    <dbReference type="NCBI Taxonomy" id="103732"/>
    <lineage>
        <taxon>Bacteria</taxon>
        <taxon>Bacillati</taxon>
        <taxon>Actinomycetota</taxon>
        <taxon>Actinomycetes</taxon>
        <taxon>Pseudonocardiales</taxon>
        <taxon>Pseudonocardiaceae</taxon>
        <taxon>Lentzea</taxon>
    </lineage>
</organism>
<dbReference type="InterPro" id="IPR048716">
    <property type="entry name" value="Phosphatase-like_N"/>
</dbReference>